<feature type="compositionally biased region" description="Polar residues" evidence="7">
    <location>
        <begin position="62"/>
        <end position="75"/>
    </location>
</feature>
<feature type="compositionally biased region" description="Basic residues" evidence="7">
    <location>
        <begin position="391"/>
        <end position="401"/>
    </location>
</feature>
<dbReference type="AlphaFoldDB" id="A0A9R0I3I6"/>
<dbReference type="InterPro" id="IPR000048">
    <property type="entry name" value="IQ_motif_EF-hand-BS"/>
</dbReference>
<feature type="region of interest" description="Disordered" evidence="7">
    <location>
        <begin position="1"/>
        <end position="96"/>
    </location>
</feature>
<feature type="compositionally biased region" description="Low complexity" evidence="7">
    <location>
        <begin position="463"/>
        <end position="472"/>
    </location>
</feature>
<evidence type="ECO:0000256" key="3">
    <source>
        <dbReference type="ARBA" id="ARBA00022737"/>
    </source>
</evidence>
<evidence type="ECO:0000256" key="5">
    <source>
        <dbReference type="ARBA" id="ARBA00024341"/>
    </source>
</evidence>
<dbReference type="OrthoDB" id="776767at2759"/>
<proteinExistence type="inferred from homology"/>
<keyword evidence="4" id="KW-0112">Calmodulin-binding</keyword>
<dbReference type="FunFam" id="1.20.5.190:FF:000062">
    <property type="entry name" value="IQ-domain 11"/>
    <property type="match status" value="1"/>
</dbReference>
<reference evidence="10" key="2">
    <citation type="submission" date="2025-08" db="UniProtKB">
        <authorList>
            <consortium name="RefSeq"/>
        </authorList>
    </citation>
    <scope>IDENTIFICATION</scope>
    <source>
        <tissue evidence="10">Leaf</tissue>
    </source>
</reference>
<dbReference type="PANTHER" id="PTHR32295:SF6">
    <property type="entry name" value="PROTEIN IQ-DOMAIN 18"/>
    <property type="match status" value="1"/>
</dbReference>
<dbReference type="InterPro" id="IPR025064">
    <property type="entry name" value="DUF4005"/>
</dbReference>
<dbReference type="KEGG" id="soe:110782170"/>
<feature type="compositionally biased region" description="Basic and acidic residues" evidence="7">
    <location>
        <begin position="20"/>
        <end position="39"/>
    </location>
</feature>
<dbReference type="GeneID" id="110782170"/>
<protein>
    <submittedName>
        <fullName evidence="10">Protein IQ-DOMAIN 17</fullName>
    </submittedName>
</protein>
<feature type="compositionally biased region" description="Polar residues" evidence="7">
    <location>
        <begin position="432"/>
        <end position="443"/>
    </location>
</feature>
<evidence type="ECO:0000256" key="2">
    <source>
        <dbReference type="ARBA" id="ARBA00022490"/>
    </source>
</evidence>
<feature type="domain" description="DUF4005" evidence="8">
    <location>
        <begin position="422"/>
        <end position="534"/>
    </location>
</feature>
<evidence type="ECO:0000313" key="10">
    <source>
        <dbReference type="RefSeq" id="XP_021841981.1"/>
    </source>
</evidence>
<keyword evidence="3" id="KW-0677">Repeat</keyword>
<dbReference type="Pfam" id="PF00612">
    <property type="entry name" value="IQ"/>
    <property type="match status" value="2"/>
</dbReference>
<dbReference type="Proteomes" id="UP000813463">
    <property type="component" value="Chromosome 2"/>
</dbReference>
<evidence type="ECO:0000256" key="1">
    <source>
        <dbReference type="ARBA" id="ARBA00004496"/>
    </source>
</evidence>
<feature type="region of interest" description="Disordered" evidence="7">
    <location>
        <begin position="368"/>
        <end position="443"/>
    </location>
</feature>
<feature type="region of interest" description="Disordered" evidence="7">
    <location>
        <begin position="322"/>
        <end position="349"/>
    </location>
</feature>
<reference evidence="9" key="1">
    <citation type="journal article" date="2021" name="Nat. Commun.">
        <title>Genomic analyses provide insights into spinach domestication and the genetic basis of agronomic traits.</title>
        <authorList>
            <person name="Cai X."/>
            <person name="Sun X."/>
            <person name="Xu C."/>
            <person name="Sun H."/>
            <person name="Wang X."/>
            <person name="Ge C."/>
            <person name="Zhang Z."/>
            <person name="Wang Q."/>
            <person name="Fei Z."/>
            <person name="Jiao C."/>
            <person name="Wang Q."/>
        </authorList>
    </citation>
    <scope>NUCLEOTIDE SEQUENCE [LARGE SCALE GENOMIC DNA]</scope>
    <source>
        <strain evidence="9">cv. Varoflay</strain>
    </source>
</reference>
<comment type="subunit">
    <text evidence="6">Binds to multiple calmodulin (CaM) in the presence of Ca(2+) and CaM-like proteins.</text>
</comment>
<dbReference type="PROSITE" id="PS50096">
    <property type="entry name" value="IQ"/>
    <property type="match status" value="2"/>
</dbReference>
<feature type="compositionally biased region" description="Basic and acidic residues" evidence="7">
    <location>
        <begin position="338"/>
        <end position="349"/>
    </location>
</feature>
<dbReference type="PANTHER" id="PTHR32295">
    <property type="entry name" value="IQ-DOMAIN 5-RELATED"/>
    <property type="match status" value="1"/>
</dbReference>
<evidence type="ECO:0000313" key="9">
    <source>
        <dbReference type="Proteomes" id="UP000813463"/>
    </source>
</evidence>
<gene>
    <name evidence="10" type="primary">LOC110782170</name>
</gene>
<dbReference type="RefSeq" id="XP_021841981.1">
    <property type="nucleotide sequence ID" value="XM_021986289.2"/>
</dbReference>
<evidence type="ECO:0000256" key="7">
    <source>
        <dbReference type="SAM" id="MobiDB-lite"/>
    </source>
</evidence>
<comment type="subcellular location">
    <subcellularLocation>
        <location evidence="1">Cytoplasm</location>
    </subcellularLocation>
</comment>
<dbReference type="Pfam" id="PF13178">
    <property type="entry name" value="DUF4005"/>
    <property type="match status" value="1"/>
</dbReference>
<sequence length="585" mass="64946">MGKKGGSSWLTAVKRAFRSPTKETHDKVRNCRRKEDHHQTPIAEDQDDEKKKEKRRWLFKKATNQQNSPSVTAVEQSPHVKSGSSGGGPVVSAAATGSDVSEQRHAIAVAVATAAAAEAAVATAHAAMEVARLTHTSPTNNIDNRREDFAAILIQTAFRGYLARRALRALKGLVKLQALVRGHNVRKQAKMTLKCMQALVRVQSRVLDQRMRLSHEGSRKSTFSDTASVVDSRYLQDIAERRSLSHSREPSSLADDWDERPHTIEEVKAMLQSRKDAALKREKNLSHAFSHQMWRSDRSSVGEEELEEKPRWLDRWMASKQWDSSITPSPSPAVRARASADHRDSIKTVEIDTSQPYSYLPSNFRRSVTSTSASHYHAQHHSQRPSSPLHTRAHHHHHQHQHPPSTTPSPSRARPIQVRSASPRCIKEDRSYNNSQVSQTPSLRSNYFYNGNLQTNPKVVAATATTGSSSGGPKPNYMAATESAKARLRSQSAPRHRPSTPERDRPGTGAGVGASVKKRLSYPNPDPYSGMGYGNYNLRSPSFKSVNGVQLGMMEQQSVYSSCCTDSLGGEISPSSTSDLRRWLR</sequence>
<feature type="region of interest" description="Disordered" evidence="7">
    <location>
        <begin position="463"/>
        <end position="526"/>
    </location>
</feature>
<dbReference type="Gene3D" id="1.20.5.190">
    <property type="match status" value="1"/>
</dbReference>
<organism evidence="9 10">
    <name type="scientific">Spinacia oleracea</name>
    <name type="common">Spinach</name>
    <dbReference type="NCBI Taxonomy" id="3562"/>
    <lineage>
        <taxon>Eukaryota</taxon>
        <taxon>Viridiplantae</taxon>
        <taxon>Streptophyta</taxon>
        <taxon>Embryophyta</taxon>
        <taxon>Tracheophyta</taxon>
        <taxon>Spermatophyta</taxon>
        <taxon>Magnoliopsida</taxon>
        <taxon>eudicotyledons</taxon>
        <taxon>Gunneridae</taxon>
        <taxon>Pentapetalae</taxon>
        <taxon>Caryophyllales</taxon>
        <taxon>Chenopodiaceae</taxon>
        <taxon>Chenopodioideae</taxon>
        <taxon>Anserineae</taxon>
        <taxon>Spinacia</taxon>
    </lineage>
</organism>
<evidence type="ECO:0000259" key="8">
    <source>
        <dbReference type="Pfam" id="PF13178"/>
    </source>
</evidence>
<evidence type="ECO:0000256" key="4">
    <source>
        <dbReference type="ARBA" id="ARBA00022860"/>
    </source>
</evidence>
<feature type="compositionally biased region" description="Low complexity" evidence="7">
    <location>
        <begin position="402"/>
        <end position="415"/>
    </location>
</feature>
<dbReference type="SMART" id="SM00015">
    <property type="entry name" value="IQ"/>
    <property type="match status" value="2"/>
</dbReference>
<dbReference type="CDD" id="cd23767">
    <property type="entry name" value="IQCD"/>
    <property type="match status" value="1"/>
</dbReference>
<feature type="region of interest" description="Disordered" evidence="7">
    <location>
        <begin position="566"/>
        <end position="585"/>
    </location>
</feature>
<keyword evidence="2" id="KW-0963">Cytoplasm</keyword>
<keyword evidence="9" id="KW-1185">Reference proteome</keyword>
<comment type="similarity">
    <text evidence="5">Belongs to the IQD family.</text>
</comment>
<accession>A0A9R0I3I6</accession>
<dbReference type="GO" id="GO:0005737">
    <property type="term" value="C:cytoplasm"/>
    <property type="evidence" value="ECO:0007669"/>
    <property type="project" value="UniProtKB-SubCell"/>
</dbReference>
<dbReference type="GO" id="GO:0005516">
    <property type="term" value="F:calmodulin binding"/>
    <property type="evidence" value="ECO:0007669"/>
    <property type="project" value="UniProtKB-KW"/>
</dbReference>
<name>A0A9R0I3I6_SPIOL</name>
<evidence type="ECO:0000256" key="6">
    <source>
        <dbReference type="ARBA" id="ARBA00024378"/>
    </source>
</evidence>